<keyword evidence="2" id="KW-0812">Transmembrane</keyword>
<feature type="transmembrane region" description="Helical" evidence="2">
    <location>
        <begin position="85"/>
        <end position="110"/>
    </location>
</feature>
<accession>A0ABR1RHC0</accession>
<feature type="region of interest" description="Disordered" evidence="1">
    <location>
        <begin position="141"/>
        <end position="171"/>
    </location>
</feature>
<protein>
    <submittedName>
        <fullName evidence="3">Uncharacterized protein</fullName>
    </submittedName>
</protein>
<organism evidence="3 4">
    <name type="scientific">Apiospora marii</name>
    <dbReference type="NCBI Taxonomy" id="335849"/>
    <lineage>
        <taxon>Eukaryota</taxon>
        <taxon>Fungi</taxon>
        <taxon>Dikarya</taxon>
        <taxon>Ascomycota</taxon>
        <taxon>Pezizomycotina</taxon>
        <taxon>Sordariomycetes</taxon>
        <taxon>Xylariomycetidae</taxon>
        <taxon>Amphisphaeriales</taxon>
        <taxon>Apiosporaceae</taxon>
        <taxon>Apiospora</taxon>
    </lineage>
</organism>
<evidence type="ECO:0000256" key="1">
    <source>
        <dbReference type="SAM" id="MobiDB-lite"/>
    </source>
</evidence>
<dbReference type="EMBL" id="JAQQWI010000015">
    <property type="protein sequence ID" value="KAK8012558.1"/>
    <property type="molecule type" value="Genomic_DNA"/>
</dbReference>
<sequence length="171" mass="18049">MSFCSQHLVWAATLATATLTSVLLGFAAVISSWGTTPALHATCDTKNDPAFWRRLAQLLLHETVLLCLVSPAVRPYTRDRIRIPGRAWFLAAVALSALTQVLATVSYAAACGNPGWTAALFMEWMADVTLVGAAAQLAGGIARPRPRSGSPSIQSGPFHTHTPTPATGAQP</sequence>
<evidence type="ECO:0000256" key="2">
    <source>
        <dbReference type="SAM" id="Phobius"/>
    </source>
</evidence>
<gene>
    <name evidence="3" type="ORF">PG991_009933</name>
</gene>
<dbReference type="Proteomes" id="UP001396898">
    <property type="component" value="Unassembled WGS sequence"/>
</dbReference>
<keyword evidence="2" id="KW-1133">Transmembrane helix</keyword>
<proteinExistence type="predicted"/>
<name>A0ABR1RHC0_9PEZI</name>
<keyword evidence="4" id="KW-1185">Reference proteome</keyword>
<feature type="transmembrane region" description="Helical" evidence="2">
    <location>
        <begin position="116"/>
        <end position="138"/>
    </location>
</feature>
<keyword evidence="2" id="KW-0472">Membrane</keyword>
<feature type="compositionally biased region" description="Polar residues" evidence="1">
    <location>
        <begin position="149"/>
        <end position="171"/>
    </location>
</feature>
<comment type="caution">
    <text evidence="3">The sequence shown here is derived from an EMBL/GenBank/DDBJ whole genome shotgun (WGS) entry which is preliminary data.</text>
</comment>
<evidence type="ECO:0000313" key="3">
    <source>
        <dbReference type="EMBL" id="KAK8012558.1"/>
    </source>
</evidence>
<reference evidence="3 4" key="1">
    <citation type="submission" date="2023-01" db="EMBL/GenBank/DDBJ databases">
        <title>Analysis of 21 Apiospora genomes using comparative genomics revels a genus with tremendous synthesis potential of carbohydrate active enzymes and secondary metabolites.</title>
        <authorList>
            <person name="Sorensen T."/>
        </authorList>
    </citation>
    <scope>NUCLEOTIDE SEQUENCE [LARGE SCALE GENOMIC DNA]</scope>
    <source>
        <strain evidence="3 4">CBS 20057</strain>
    </source>
</reference>
<evidence type="ECO:0000313" key="4">
    <source>
        <dbReference type="Proteomes" id="UP001396898"/>
    </source>
</evidence>